<sequence>KKKKKQERSQVKQCGLNIFCFLVLLWRVFGNDDPIILGNSCTVSKFFDLVRVALWESTFLSLSVPSVCAMFRSSEESKIASEFKNHFSFPPFQCDGMNKKEKIQKTQFVLKINK</sequence>
<proteinExistence type="predicted"/>
<evidence type="ECO:0000313" key="1">
    <source>
        <dbReference type="Ensembl" id="ENSSSCP00070008442.1"/>
    </source>
</evidence>
<name>A0A4X1SZS5_PIG</name>
<evidence type="ECO:0000313" key="2">
    <source>
        <dbReference type="Proteomes" id="UP000314985"/>
    </source>
</evidence>
<reference evidence="1 2" key="1">
    <citation type="submission" date="2017-08" db="EMBL/GenBank/DDBJ databases">
        <title>USMARCv1.0.</title>
        <authorList>
            <person name="Hannum G.I."/>
            <person name="Koren S."/>
            <person name="Schroeder S.G."/>
            <person name="Chin S.C."/>
            <person name="Nonneman D.J."/>
            <person name="Becker S.A."/>
            <person name="Rosen B.D."/>
            <person name="Bickhart D.M."/>
            <person name="Putnam N.H."/>
            <person name="Green R.E."/>
            <person name="Tuggle C.K."/>
            <person name="Liu H."/>
            <person name="Rohrer G.A."/>
            <person name="Warr A."/>
            <person name="Hall R."/>
            <person name="Kim K."/>
            <person name="Hume D.A."/>
            <person name="Talbot R."/>
            <person name="Chow W."/>
            <person name="Howe K."/>
            <person name="Schwartz A.S."/>
            <person name="Watson M."/>
            <person name="Archibald A.L."/>
            <person name="Phillippy A.M."/>
            <person name="Smith T.P.L."/>
        </authorList>
    </citation>
    <scope>NUCLEOTIDE SEQUENCE [LARGE SCALE GENOMIC DNA]</scope>
</reference>
<protein>
    <submittedName>
        <fullName evidence="1">Uncharacterized protein</fullName>
    </submittedName>
</protein>
<accession>A0A4X1SZS5</accession>
<dbReference type="Ensembl" id="ENSSSCT00070010291.1">
    <property type="protein sequence ID" value="ENSSSCP00070008442.1"/>
    <property type="gene ID" value="ENSSSCG00070005438.1"/>
</dbReference>
<dbReference type="AlphaFoldDB" id="A0A4X1SZS5"/>
<reference evidence="1" key="2">
    <citation type="submission" date="2025-08" db="UniProtKB">
        <authorList>
            <consortium name="Ensembl"/>
        </authorList>
    </citation>
    <scope>IDENTIFICATION</scope>
</reference>
<organism evidence="1 2">
    <name type="scientific">Sus scrofa</name>
    <name type="common">Pig</name>
    <dbReference type="NCBI Taxonomy" id="9823"/>
    <lineage>
        <taxon>Eukaryota</taxon>
        <taxon>Metazoa</taxon>
        <taxon>Chordata</taxon>
        <taxon>Craniata</taxon>
        <taxon>Vertebrata</taxon>
        <taxon>Euteleostomi</taxon>
        <taxon>Mammalia</taxon>
        <taxon>Eutheria</taxon>
        <taxon>Laurasiatheria</taxon>
        <taxon>Artiodactyla</taxon>
        <taxon>Suina</taxon>
        <taxon>Suidae</taxon>
        <taxon>Sus</taxon>
    </lineage>
</organism>
<dbReference type="Proteomes" id="UP000314985">
    <property type="component" value="Chromosome 13"/>
</dbReference>